<comment type="similarity">
    <text evidence="1 3">Belongs to the UreD family.</text>
</comment>
<comment type="subunit">
    <text evidence="3">UreD, UreF and UreG form a complex that acts as a GTP-hydrolysis-dependent molecular chaperone, activating the urease apoprotein by helping to assemble the nickel containing metallocenter of UreC. The UreE protein probably delivers the nickel.</text>
</comment>
<keyword evidence="3" id="KW-0963">Cytoplasm</keyword>
<evidence type="ECO:0000256" key="1">
    <source>
        <dbReference type="ARBA" id="ARBA00007177"/>
    </source>
</evidence>
<keyword evidence="5" id="KW-1185">Reference proteome</keyword>
<dbReference type="EMBL" id="JAPJZI010000001">
    <property type="protein sequence ID" value="MDA5396949.1"/>
    <property type="molecule type" value="Genomic_DNA"/>
</dbReference>
<dbReference type="RefSeq" id="WP_267988434.1">
    <property type="nucleotide sequence ID" value="NZ_JAPJZI010000001.1"/>
</dbReference>
<dbReference type="Pfam" id="PF01774">
    <property type="entry name" value="UreD"/>
    <property type="match status" value="1"/>
</dbReference>
<comment type="function">
    <text evidence="3">Required for maturation of urease via the functional incorporation of the urease nickel metallocenter.</text>
</comment>
<gene>
    <name evidence="3" type="primary">ureD</name>
    <name evidence="4" type="ORF">OQ273_00055</name>
</gene>
<reference evidence="4" key="1">
    <citation type="submission" date="2022-11" db="EMBL/GenBank/DDBJ databases">
        <title>Draft genome sequence of Hoeflea poritis E7-10 and Hoeflea prorocentri PM5-8, separated from scleractinian coral Porites lutea and marine dinoflagellate.</title>
        <authorList>
            <person name="Zhang G."/>
            <person name="Wei Q."/>
            <person name="Cai L."/>
        </authorList>
    </citation>
    <scope>NUCLEOTIDE SEQUENCE</scope>
    <source>
        <strain evidence="4">PM5-8</strain>
    </source>
</reference>
<accession>A0A9X3UEF7</accession>
<evidence type="ECO:0000313" key="4">
    <source>
        <dbReference type="EMBL" id="MDA5396949.1"/>
    </source>
</evidence>
<dbReference type="HAMAP" id="MF_01384">
    <property type="entry name" value="UreD"/>
    <property type="match status" value="1"/>
</dbReference>
<dbReference type="Proteomes" id="UP001151234">
    <property type="component" value="Unassembled WGS sequence"/>
</dbReference>
<organism evidence="4 5">
    <name type="scientific">Hoeflea prorocentri</name>
    <dbReference type="NCBI Taxonomy" id="1922333"/>
    <lineage>
        <taxon>Bacteria</taxon>
        <taxon>Pseudomonadati</taxon>
        <taxon>Pseudomonadota</taxon>
        <taxon>Alphaproteobacteria</taxon>
        <taxon>Hyphomicrobiales</taxon>
        <taxon>Rhizobiaceae</taxon>
        <taxon>Hoeflea</taxon>
    </lineage>
</organism>
<protein>
    <recommendedName>
        <fullName evidence="3">Urease accessory protein UreD</fullName>
    </recommendedName>
</protein>
<dbReference type="InterPro" id="IPR002669">
    <property type="entry name" value="UreD"/>
</dbReference>
<dbReference type="AlphaFoldDB" id="A0A9X3UEF7"/>
<keyword evidence="2 3" id="KW-0143">Chaperone</keyword>
<name>A0A9X3UEF7_9HYPH</name>
<evidence type="ECO:0000313" key="5">
    <source>
        <dbReference type="Proteomes" id="UP001151234"/>
    </source>
</evidence>
<keyword evidence="3" id="KW-0996">Nickel insertion</keyword>
<proteinExistence type="inferred from homology"/>
<dbReference type="GO" id="GO:0005737">
    <property type="term" value="C:cytoplasm"/>
    <property type="evidence" value="ECO:0007669"/>
    <property type="project" value="UniProtKB-SubCell"/>
</dbReference>
<comment type="subcellular location">
    <subcellularLocation>
        <location evidence="3">Cytoplasm</location>
    </subcellularLocation>
</comment>
<dbReference type="GO" id="GO:0016151">
    <property type="term" value="F:nickel cation binding"/>
    <property type="evidence" value="ECO:0007669"/>
    <property type="project" value="UniProtKB-UniRule"/>
</dbReference>
<dbReference type="PANTHER" id="PTHR33643:SF1">
    <property type="entry name" value="UREASE ACCESSORY PROTEIN D"/>
    <property type="match status" value="1"/>
</dbReference>
<evidence type="ECO:0000256" key="3">
    <source>
        <dbReference type="HAMAP-Rule" id="MF_01384"/>
    </source>
</evidence>
<sequence>MEAVLRHEIVPNKRLQRVKGAARISVAHIEGKSRLGRLYQQGAAKIRLPKTHNGPALDAVLINISGGVTGGDRLDWSIDIGKNARAVMTTQACEKVYRAASDTARITVGMKIGGGAALSWLPQETILFDRSALSRELNVELAKDAALLLVEPVIFGRRAMNEVVHQASFLDRWRIYRGGQVLHAEDTRLQGDVLDVLRRPATMAGASAIATVLLVHPNAADMIEPVRAMLGKNAGASAIRNSAGERLVVRMIAESGLDLRRQLVPVIDWCNRKLTGAHQGLPKLWNT</sequence>
<evidence type="ECO:0000256" key="2">
    <source>
        <dbReference type="ARBA" id="ARBA00023186"/>
    </source>
</evidence>
<comment type="caution">
    <text evidence="4">The sequence shown here is derived from an EMBL/GenBank/DDBJ whole genome shotgun (WGS) entry which is preliminary data.</text>
</comment>
<dbReference type="PANTHER" id="PTHR33643">
    <property type="entry name" value="UREASE ACCESSORY PROTEIN D"/>
    <property type="match status" value="1"/>
</dbReference>